<dbReference type="EMBL" id="HBGZ01019401">
    <property type="protein sequence ID" value="CAD9611377.1"/>
    <property type="molecule type" value="Transcribed_RNA"/>
</dbReference>
<dbReference type="AlphaFoldDB" id="A0A6U3WPL2"/>
<reference evidence="3" key="1">
    <citation type="submission" date="2021-01" db="EMBL/GenBank/DDBJ databases">
        <authorList>
            <person name="Corre E."/>
            <person name="Pelletier E."/>
            <person name="Niang G."/>
            <person name="Scheremetjew M."/>
            <person name="Finn R."/>
            <person name="Kale V."/>
            <person name="Holt S."/>
            <person name="Cochrane G."/>
            <person name="Meng A."/>
            <person name="Brown T."/>
            <person name="Cohen L."/>
        </authorList>
    </citation>
    <scope>NUCLEOTIDE SEQUENCE</scope>
    <source>
        <strain evidence="3">SM1012Den-03</strain>
    </source>
</reference>
<feature type="region of interest" description="Disordered" evidence="1">
    <location>
        <begin position="37"/>
        <end position="80"/>
    </location>
</feature>
<evidence type="ECO:0000256" key="1">
    <source>
        <dbReference type="SAM" id="MobiDB-lite"/>
    </source>
</evidence>
<feature type="region of interest" description="Disordered" evidence="1">
    <location>
        <begin position="94"/>
        <end position="137"/>
    </location>
</feature>
<gene>
    <name evidence="2" type="ORF">SMAR0320_LOCUS13898</name>
    <name evidence="3" type="ORF">SMAR0320_LOCUS13899</name>
</gene>
<feature type="compositionally biased region" description="Low complexity" evidence="1">
    <location>
        <begin position="49"/>
        <end position="64"/>
    </location>
</feature>
<name>A0A6U3WPL2_9STRA</name>
<sequence length="325" mass="36315">MSLSNKRPSAASATDQQREAWPCLIYRLQSHRGWEVFSPTADENGNNGGSASAGKKAAASKKSSQQTQSMGEELTVAPRKGSIEVRKMRLRVKLFEQNQPRDNTAASTSDATQNHNKEDQNEEQGNDNPDFVGSDGWNNNALVVRRKDSLLVTTRRGMGALVFRFKSVQQCVEFCDRLVYLNQDYFMTSSSSKINHSDGTFDQHAQFPNGMDQRELYVDGMRANKRRKADMIGDQLLWHSTSSYPHASASAHEEYGNEMVSAEADDYNDAVAKQYRRKDEIMSYIVKLAHDEDFRGFVDELERGLEAVDGTTGVFDSLQSSAAGI</sequence>
<evidence type="ECO:0000313" key="3">
    <source>
        <dbReference type="EMBL" id="CAD9611377.1"/>
    </source>
</evidence>
<accession>A0A6U3WPL2</accession>
<organism evidence="3">
    <name type="scientific">Skeletonema marinoi</name>
    <dbReference type="NCBI Taxonomy" id="267567"/>
    <lineage>
        <taxon>Eukaryota</taxon>
        <taxon>Sar</taxon>
        <taxon>Stramenopiles</taxon>
        <taxon>Ochrophyta</taxon>
        <taxon>Bacillariophyta</taxon>
        <taxon>Coscinodiscophyceae</taxon>
        <taxon>Thalassiosirophycidae</taxon>
        <taxon>Thalassiosirales</taxon>
        <taxon>Skeletonemataceae</taxon>
        <taxon>Skeletonema</taxon>
        <taxon>Skeletonema marinoi-dohrnii complex</taxon>
    </lineage>
</organism>
<dbReference type="EMBL" id="HBGZ01019400">
    <property type="protein sequence ID" value="CAD9611375.1"/>
    <property type="molecule type" value="Transcribed_RNA"/>
</dbReference>
<protein>
    <submittedName>
        <fullName evidence="3">Uncharacterized protein</fullName>
    </submittedName>
</protein>
<feature type="compositionally biased region" description="Polar residues" evidence="1">
    <location>
        <begin position="96"/>
        <end position="114"/>
    </location>
</feature>
<proteinExistence type="predicted"/>
<evidence type="ECO:0000313" key="2">
    <source>
        <dbReference type="EMBL" id="CAD9611375.1"/>
    </source>
</evidence>